<reference evidence="2 3" key="1">
    <citation type="submission" date="2019-05" db="EMBL/GenBank/DDBJ databases">
        <authorList>
            <person name="Lee S.D."/>
        </authorList>
    </citation>
    <scope>NUCLEOTIDE SEQUENCE [LARGE SCALE GENOMIC DNA]</scope>
    <source>
        <strain evidence="2 3">YC2-7</strain>
    </source>
</reference>
<keyword evidence="1" id="KW-0472">Membrane</keyword>
<feature type="transmembrane region" description="Helical" evidence="1">
    <location>
        <begin position="93"/>
        <end position="114"/>
    </location>
</feature>
<comment type="caution">
    <text evidence="2">The sequence shown here is derived from an EMBL/GenBank/DDBJ whole genome shotgun (WGS) entry which is preliminary data.</text>
</comment>
<dbReference type="Proteomes" id="UP000535543">
    <property type="component" value="Unassembled WGS sequence"/>
</dbReference>
<feature type="transmembrane region" description="Helical" evidence="1">
    <location>
        <begin position="121"/>
        <end position="140"/>
    </location>
</feature>
<evidence type="ECO:0000313" key="2">
    <source>
        <dbReference type="EMBL" id="NMN94942.1"/>
    </source>
</evidence>
<name>A0A848KE04_9NOCA</name>
<gene>
    <name evidence="2" type="ORF">FGL95_07825</name>
</gene>
<reference evidence="2 3" key="2">
    <citation type="submission" date="2020-06" db="EMBL/GenBank/DDBJ databases">
        <title>Antribacter stalactiti gen. nov., sp. nov., a new member of the family Nacardiaceae isolated from a cave.</title>
        <authorList>
            <person name="Kim I.S."/>
        </authorList>
    </citation>
    <scope>NUCLEOTIDE SEQUENCE [LARGE SCALE GENOMIC DNA]</scope>
    <source>
        <strain evidence="2 3">YC2-7</strain>
    </source>
</reference>
<evidence type="ECO:0000256" key="1">
    <source>
        <dbReference type="SAM" id="Phobius"/>
    </source>
</evidence>
<feature type="transmembrane region" description="Helical" evidence="1">
    <location>
        <begin position="160"/>
        <end position="186"/>
    </location>
</feature>
<evidence type="ECO:0000313" key="3">
    <source>
        <dbReference type="Proteomes" id="UP000535543"/>
    </source>
</evidence>
<proteinExistence type="predicted"/>
<keyword evidence="3" id="KW-1185">Reference proteome</keyword>
<organism evidence="2 3">
    <name type="scientific">Antrihabitans stalactiti</name>
    <dbReference type="NCBI Taxonomy" id="2584121"/>
    <lineage>
        <taxon>Bacteria</taxon>
        <taxon>Bacillati</taxon>
        <taxon>Actinomycetota</taxon>
        <taxon>Actinomycetes</taxon>
        <taxon>Mycobacteriales</taxon>
        <taxon>Nocardiaceae</taxon>
        <taxon>Antrihabitans</taxon>
    </lineage>
</organism>
<feature type="transmembrane region" description="Helical" evidence="1">
    <location>
        <begin position="43"/>
        <end position="65"/>
    </location>
</feature>
<protein>
    <submittedName>
        <fullName evidence="2">DUF2567 domain-containing protein</fullName>
    </submittedName>
</protein>
<dbReference type="AlphaFoldDB" id="A0A848KE04"/>
<dbReference type="InterPro" id="IPR021213">
    <property type="entry name" value="DUF2567"/>
</dbReference>
<keyword evidence="1" id="KW-0812">Transmembrane</keyword>
<dbReference type="EMBL" id="VCQU01000002">
    <property type="protein sequence ID" value="NMN94942.1"/>
    <property type="molecule type" value="Genomic_DNA"/>
</dbReference>
<dbReference type="Pfam" id="PF10821">
    <property type="entry name" value="DUF2567"/>
    <property type="match status" value="1"/>
</dbReference>
<keyword evidence="1" id="KW-1133">Transmembrane helix</keyword>
<sequence length="214" mass="21921">MRPPDDRSGESGRVVGEVFAPRRHRLGTLGASLTTVSRTEIRAAAIAIVVCVVVGAVGALVWGFAAPPEHLIVVAPDRGAALTGESAHQFDSVAIFACIAAAIGILTAAAVWQWRAVRGPVLFAGLLIGSGAGAATMYFAGELVARLRFPHVDSPAVDQIIAVAPTVGTYVVLLVAPLLTSFTVLVMAAVSPRDDLGADVSPAPQAAELADQPS</sequence>
<accession>A0A848KE04</accession>